<dbReference type="EMBL" id="VIIS01001755">
    <property type="protein sequence ID" value="KAF0293281.1"/>
    <property type="molecule type" value="Genomic_DNA"/>
</dbReference>
<dbReference type="InterPro" id="IPR024130">
    <property type="entry name" value="DAP1/DAPL1"/>
</dbReference>
<reference evidence="2 3" key="1">
    <citation type="submission" date="2019-07" db="EMBL/GenBank/DDBJ databases">
        <title>Draft genome assembly of a fouling barnacle, Amphibalanus amphitrite (Darwin, 1854): The first reference genome for Thecostraca.</title>
        <authorList>
            <person name="Kim W."/>
        </authorList>
    </citation>
    <scope>NUCLEOTIDE SEQUENCE [LARGE SCALE GENOMIC DNA]</scope>
    <source>
        <strain evidence="2">SNU_AA5</strain>
        <tissue evidence="2">Soma without cirri and trophi</tissue>
    </source>
</reference>
<feature type="compositionally biased region" description="Polar residues" evidence="1">
    <location>
        <begin position="56"/>
        <end position="70"/>
    </location>
</feature>
<feature type="region of interest" description="Disordered" evidence="1">
    <location>
        <begin position="1"/>
        <end position="70"/>
    </location>
</feature>
<evidence type="ECO:0008006" key="4">
    <source>
        <dbReference type="Google" id="ProtNLM"/>
    </source>
</evidence>
<evidence type="ECO:0000313" key="3">
    <source>
        <dbReference type="Proteomes" id="UP000440578"/>
    </source>
</evidence>
<accession>A0A6A4VV51</accession>
<dbReference type="Proteomes" id="UP000440578">
    <property type="component" value="Unassembled WGS sequence"/>
</dbReference>
<dbReference type="AlphaFoldDB" id="A0A6A4VV51"/>
<organism evidence="2 3">
    <name type="scientific">Amphibalanus amphitrite</name>
    <name type="common">Striped barnacle</name>
    <name type="synonym">Balanus amphitrite</name>
    <dbReference type="NCBI Taxonomy" id="1232801"/>
    <lineage>
        <taxon>Eukaryota</taxon>
        <taxon>Metazoa</taxon>
        <taxon>Ecdysozoa</taxon>
        <taxon>Arthropoda</taxon>
        <taxon>Crustacea</taxon>
        <taxon>Multicrustacea</taxon>
        <taxon>Cirripedia</taxon>
        <taxon>Thoracica</taxon>
        <taxon>Thoracicalcarea</taxon>
        <taxon>Balanomorpha</taxon>
        <taxon>Balanoidea</taxon>
        <taxon>Balanidae</taxon>
        <taxon>Amphibalaninae</taxon>
        <taxon>Amphibalanus</taxon>
    </lineage>
</organism>
<dbReference type="OrthoDB" id="5973225at2759"/>
<proteinExistence type="predicted"/>
<feature type="compositionally biased region" description="Basic and acidic residues" evidence="1">
    <location>
        <begin position="32"/>
        <end position="49"/>
    </location>
</feature>
<evidence type="ECO:0000256" key="1">
    <source>
        <dbReference type="SAM" id="MobiDB-lite"/>
    </source>
</evidence>
<dbReference type="Pfam" id="PF15228">
    <property type="entry name" value="DAP"/>
    <property type="match status" value="1"/>
</dbReference>
<keyword evidence="3" id="KW-1185">Reference proteome</keyword>
<gene>
    <name evidence="2" type="ORF">FJT64_008827</name>
</gene>
<protein>
    <recommendedName>
        <fullName evidence="4">Death-associated protein 1</fullName>
    </recommendedName>
</protein>
<sequence length="70" mass="7779">MTSASDAMGEAIRRFSPPKLTVTSGQPVPDGNSREFPTEAVKHIHEKPKPTHIQPRPSQQGHFIHQPTKQ</sequence>
<comment type="caution">
    <text evidence="2">The sequence shown here is derived from an EMBL/GenBank/DDBJ whole genome shotgun (WGS) entry which is preliminary data.</text>
</comment>
<evidence type="ECO:0000313" key="2">
    <source>
        <dbReference type="EMBL" id="KAF0293281.1"/>
    </source>
</evidence>
<name>A0A6A4VV51_AMPAM</name>